<protein>
    <recommendedName>
        <fullName evidence="3">N-acetylmuramoyl-L-alanine amidase</fullName>
        <ecNumber evidence="3">3.5.1.28</ecNumber>
    </recommendedName>
</protein>
<reference evidence="9 10" key="1">
    <citation type="journal article" date="2024" name="Infect. Genet. Evol.">
        <title>Characteristics and comparative genome analysis of Yersinia enterocolitica and related species associated with human infections in Switzerland 2019-2023.</title>
        <authorList>
            <person name="Stevens M.J.A."/>
            <person name="Horlbog J.A."/>
            <person name="Diethelm A."/>
            <person name="Stephan R."/>
            <person name="Nuesch-Inderbinen M."/>
        </authorList>
    </citation>
    <scope>NUCLEOTIDE SEQUENCE [LARGE SCALE GENOMIC DNA]</scope>
    <source>
        <strain evidence="9 10">N20-0302</strain>
    </source>
</reference>
<dbReference type="RefSeq" id="WP_050076107.1">
    <property type="nucleotide sequence ID" value="NZ_CABHYX010000010.1"/>
</dbReference>
<feature type="compositionally biased region" description="Low complexity" evidence="6">
    <location>
        <begin position="192"/>
        <end position="213"/>
    </location>
</feature>
<dbReference type="SUPFAM" id="SSF54106">
    <property type="entry name" value="LysM domain"/>
    <property type="match status" value="2"/>
</dbReference>
<feature type="domain" description="LysM" evidence="8">
    <location>
        <begin position="506"/>
        <end position="549"/>
    </location>
</feature>
<dbReference type="CDD" id="cd00118">
    <property type="entry name" value="LysM"/>
    <property type="match status" value="2"/>
</dbReference>
<dbReference type="GO" id="GO:0008745">
    <property type="term" value="F:N-acetylmuramoyl-L-alanine amidase activity"/>
    <property type="evidence" value="ECO:0007669"/>
    <property type="project" value="UniProtKB-EC"/>
</dbReference>
<evidence type="ECO:0000256" key="5">
    <source>
        <dbReference type="ARBA" id="ARBA00023316"/>
    </source>
</evidence>
<dbReference type="EMBL" id="JBBEST010000005">
    <property type="protein sequence ID" value="MFM1347375.1"/>
    <property type="molecule type" value="Genomic_DNA"/>
</dbReference>
<evidence type="ECO:0000259" key="8">
    <source>
        <dbReference type="PROSITE" id="PS51782"/>
    </source>
</evidence>
<dbReference type="PROSITE" id="PS51782">
    <property type="entry name" value="LYSM"/>
    <property type="match status" value="2"/>
</dbReference>
<evidence type="ECO:0000256" key="7">
    <source>
        <dbReference type="SAM" id="SignalP"/>
    </source>
</evidence>
<evidence type="ECO:0000313" key="9">
    <source>
        <dbReference type="EMBL" id="MFM1347375.1"/>
    </source>
</evidence>
<dbReference type="Gene3D" id="3.10.350.10">
    <property type="entry name" value="LysM domain"/>
    <property type="match status" value="2"/>
</dbReference>
<dbReference type="InterPro" id="IPR002508">
    <property type="entry name" value="MurNAc-LAA_cat"/>
</dbReference>
<sequence length="621" mass="66274">MLVIMGFFTLSSAFAAKLTDIKVNNGPTESRVTLSFDGQPVYAFFSLNSPERVVLDVRQSGNLSGLPLEFSGQNLLKRIRSSTPKDAQSTRLVLELTQKVKTRAVTQQSGNNYTVVMTMSATASAPVRQTQPTLSQNQNNVSQNNAPLNQTNTPSPNAGRLTSQASNTNTASRVTSVNTNSVAKNPFNNKPTVVVSSESVTTNTSRPIKTSSAANSSRVVVAIDAGHGGQDPGAIGQNGLKEKNVTIAIARRLEALLNSDPMFKPVLTRNGDYFISVMGRSDVARKQGANVLVSVHADAAPNRSATGASVWVLSNRRANSEMGNWLEQHEKQSELLGGAGDVLANTASDPYLSQAVLDLQFGHSQRVGYDVATKVLNELQRVGDIHKRRPEHASLGVLRSPDIPSLLVETGFISNSTEERLLGSSAYQEKIAQAIYKGLRSYFLAHPLQADPKVENRPLIETAAVDSSSQRSGVSQPEPVVSSTQSGRVSATKPAAADAVTKNRSQIHKVQRGETLSGIASQYGVSMAVLRQNNTLKNDVVWVGQRLKVPASGATVATAAPKAVAKAKPGKSQPVKHQVKRGDTLSAIAARYGVSMSEIERANKIKSGNVQLGQTLTIPQS</sequence>
<keyword evidence="10" id="KW-1185">Reference proteome</keyword>
<dbReference type="Gene3D" id="3.40.630.40">
    <property type="entry name" value="Zn-dependent exopeptidases"/>
    <property type="match status" value="1"/>
</dbReference>
<keyword evidence="5" id="KW-0961">Cell wall biogenesis/degradation</keyword>
<dbReference type="EC" id="3.5.1.28" evidence="3"/>
<accession>A0ABW9EZ75</accession>
<dbReference type="Pfam" id="PF01476">
    <property type="entry name" value="LysM"/>
    <property type="match status" value="2"/>
</dbReference>
<dbReference type="PANTHER" id="PTHR30404:SF6">
    <property type="entry name" value="N-ACETYLMURAMOYL-L-ALANINE AMIDASE AMIB"/>
    <property type="match status" value="1"/>
</dbReference>
<organism evidence="9 10">
    <name type="scientific">Yersinia proxima</name>
    <dbReference type="NCBI Taxonomy" id="2890316"/>
    <lineage>
        <taxon>Bacteria</taxon>
        <taxon>Pseudomonadati</taxon>
        <taxon>Pseudomonadota</taxon>
        <taxon>Gammaproteobacteria</taxon>
        <taxon>Enterobacterales</taxon>
        <taxon>Yersiniaceae</taxon>
        <taxon>Yersinia</taxon>
    </lineage>
</organism>
<keyword evidence="4 9" id="KW-0378">Hydrolase</keyword>
<dbReference type="PANTHER" id="PTHR30404">
    <property type="entry name" value="N-ACETYLMURAMOYL-L-ALANINE AMIDASE"/>
    <property type="match status" value="1"/>
</dbReference>
<evidence type="ECO:0000256" key="6">
    <source>
        <dbReference type="SAM" id="MobiDB-lite"/>
    </source>
</evidence>
<dbReference type="InterPro" id="IPR018392">
    <property type="entry name" value="LysM"/>
</dbReference>
<comment type="similarity">
    <text evidence="2">Belongs to the N-acetylmuramoyl-L-alanine amidase 3 family.</text>
</comment>
<dbReference type="SMART" id="SM00257">
    <property type="entry name" value="LysM"/>
    <property type="match status" value="2"/>
</dbReference>
<feature type="region of interest" description="Disordered" evidence="6">
    <location>
        <begin position="124"/>
        <end position="213"/>
    </location>
</feature>
<feature type="compositionally biased region" description="Polar residues" evidence="6">
    <location>
        <begin position="151"/>
        <end position="191"/>
    </location>
</feature>
<keyword evidence="7" id="KW-0732">Signal</keyword>
<dbReference type="Pfam" id="PF11741">
    <property type="entry name" value="AMIN"/>
    <property type="match status" value="1"/>
</dbReference>
<comment type="catalytic activity">
    <reaction evidence="1">
        <text>Hydrolyzes the link between N-acetylmuramoyl residues and L-amino acid residues in certain cell-wall glycopeptides.</text>
        <dbReference type="EC" id="3.5.1.28"/>
    </reaction>
</comment>
<evidence type="ECO:0000256" key="2">
    <source>
        <dbReference type="ARBA" id="ARBA00010860"/>
    </source>
</evidence>
<feature type="compositionally biased region" description="Polar residues" evidence="6">
    <location>
        <begin position="124"/>
        <end position="135"/>
    </location>
</feature>
<feature type="compositionally biased region" description="Polar residues" evidence="6">
    <location>
        <begin position="465"/>
        <end position="489"/>
    </location>
</feature>
<proteinExistence type="inferred from homology"/>
<gene>
    <name evidence="9" type="primary">amiB</name>
    <name evidence="9" type="ORF">WFP14_12530</name>
</gene>
<feature type="region of interest" description="Disordered" evidence="6">
    <location>
        <begin position="464"/>
        <end position="504"/>
    </location>
</feature>
<feature type="domain" description="LysM" evidence="8">
    <location>
        <begin position="575"/>
        <end position="618"/>
    </location>
</feature>
<dbReference type="NCBIfam" id="NF007751">
    <property type="entry name" value="PRK10431.1"/>
    <property type="match status" value="1"/>
</dbReference>
<dbReference type="InterPro" id="IPR050695">
    <property type="entry name" value="N-acetylmuramoyl_amidase_3"/>
</dbReference>
<feature type="compositionally biased region" description="Low complexity" evidence="6">
    <location>
        <begin position="136"/>
        <end position="150"/>
    </location>
</feature>
<dbReference type="SUPFAM" id="SSF53187">
    <property type="entry name" value="Zn-dependent exopeptidases"/>
    <property type="match status" value="1"/>
</dbReference>
<dbReference type="CDD" id="cd02696">
    <property type="entry name" value="MurNAc-LAA"/>
    <property type="match status" value="1"/>
</dbReference>
<dbReference type="Proteomes" id="UP001629523">
    <property type="component" value="Unassembled WGS sequence"/>
</dbReference>
<dbReference type="Gene3D" id="2.60.40.3500">
    <property type="match status" value="1"/>
</dbReference>
<dbReference type="InterPro" id="IPR021731">
    <property type="entry name" value="AMIN_dom"/>
</dbReference>
<evidence type="ECO:0000256" key="1">
    <source>
        <dbReference type="ARBA" id="ARBA00001561"/>
    </source>
</evidence>
<evidence type="ECO:0000256" key="3">
    <source>
        <dbReference type="ARBA" id="ARBA00011901"/>
    </source>
</evidence>
<dbReference type="InterPro" id="IPR036779">
    <property type="entry name" value="LysM_dom_sf"/>
</dbReference>
<evidence type="ECO:0000313" key="10">
    <source>
        <dbReference type="Proteomes" id="UP001629523"/>
    </source>
</evidence>
<name>A0ABW9EZ75_9GAMM</name>
<evidence type="ECO:0000256" key="4">
    <source>
        <dbReference type="ARBA" id="ARBA00022801"/>
    </source>
</evidence>
<dbReference type="Pfam" id="PF01520">
    <property type="entry name" value="Amidase_3"/>
    <property type="match status" value="1"/>
</dbReference>
<feature type="chain" id="PRO_5045538607" description="N-acetylmuramoyl-L-alanine amidase" evidence="7">
    <location>
        <begin position="16"/>
        <end position="621"/>
    </location>
</feature>
<feature type="signal peptide" evidence="7">
    <location>
        <begin position="1"/>
        <end position="15"/>
    </location>
</feature>
<comment type="caution">
    <text evidence="9">The sequence shown here is derived from an EMBL/GenBank/DDBJ whole genome shotgun (WGS) entry which is preliminary data.</text>
</comment>
<dbReference type="SMART" id="SM00646">
    <property type="entry name" value="Ami_3"/>
    <property type="match status" value="1"/>
</dbReference>